<dbReference type="InterPro" id="IPR012551">
    <property type="entry name" value="DUF1707_SHOCT-like"/>
</dbReference>
<dbReference type="Pfam" id="PF08044">
    <property type="entry name" value="DUF1707"/>
    <property type="match status" value="1"/>
</dbReference>
<dbReference type="Proteomes" id="UP001500266">
    <property type="component" value="Unassembled WGS sequence"/>
</dbReference>
<dbReference type="PANTHER" id="PTHR40763:SF4">
    <property type="entry name" value="DUF1707 DOMAIN-CONTAINING PROTEIN"/>
    <property type="match status" value="1"/>
</dbReference>
<name>A0ABP7XXW9_9ACTN</name>
<protein>
    <submittedName>
        <fullName evidence="3">DUF1707 domain-containing protein</fullName>
    </submittedName>
</protein>
<keyword evidence="4" id="KW-1185">Reference proteome</keyword>
<dbReference type="EMBL" id="BAABDO010000002">
    <property type="protein sequence ID" value="GAA4127346.1"/>
    <property type="molecule type" value="Genomic_DNA"/>
</dbReference>
<sequence length="207" mass="22443">MTVEQRPRPAQPAGSSLRVSDRDRDERLVRLHTAFAEGRLTEAELDERIDLVLAARTYADLDRLTADLPGAGWTAPDGPASGAPRARVVPAQRTGLVGRWQMAYKSSVRRTGRWRLPERYTVVAYKGGCLLDLRSVELSSAVTVVRVVAYKSNVDIVVPPNVRLEISGLGVSADVHTAAAGPDAPVVRVHGIAYKGSIEAKDQLRLA</sequence>
<evidence type="ECO:0000313" key="4">
    <source>
        <dbReference type="Proteomes" id="UP001500266"/>
    </source>
</evidence>
<evidence type="ECO:0000259" key="2">
    <source>
        <dbReference type="Pfam" id="PF08044"/>
    </source>
</evidence>
<feature type="region of interest" description="Disordered" evidence="1">
    <location>
        <begin position="1"/>
        <end position="22"/>
    </location>
</feature>
<gene>
    <name evidence="3" type="ORF">GCM10022416_01940</name>
</gene>
<organism evidence="3 4">
    <name type="scientific">Actinomadura keratinilytica</name>
    <dbReference type="NCBI Taxonomy" id="547461"/>
    <lineage>
        <taxon>Bacteria</taxon>
        <taxon>Bacillati</taxon>
        <taxon>Actinomycetota</taxon>
        <taxon>Actinomycetes</taxon>
        <taxon>Streptosporangiales</taxon>
        <taxon>Thermomonosporaceae</taxon>
        <taxon>Actinomadura</taxon>
    </lineage>
</organism>
<evidence type="ECO:0000256" key="1">
    <source>
        <dbReference type="SAM" id="MobiDB-lite"/>
    </source>
</evidence>
<comment type="caution">
    <text evidence="3">The sequence shown here is derived from an EMBL/GenBank/DDBJ whole genome shotgun (WGS) entry which is preliminary data.</text>
</comment>
<accession>A0ABP7XXW9</accession>
<reference evidence="4" key="1">
    <citation type="journal article" date="2019" name="Int. J. Syst. Evol. Microbiol.">
        <title>The Global Catalogue of Microorganisms (GCM) 10K type strain sequencing project: providing services to taxonomists for standard genome sequencing and annotation.</title>
        <authorList>
            <consortium name="The Broad Institute Genomics Platform"/>
            <consortium name="The Broad Institute Genome Sequencing Center for Infectious Disease"/>
            <person name="Wu L."/>
            <person name="Ma J."/>
        </authorList>
    </citation>
    <scope>NUCLEOTIDE SEQUENCE [LARGE SCALE GENOMIC DNA]</scope>
    <source>
        <strain evidence="4">JCM 17316</strain>
    </source>
</reference>
<dbReference type="RefSeq" id="WP_345016400.1">
    <property type="nucleotide sequence ID" value="NZ_BAABDO010000002.1"/>
</dbReference>
<evidence type="ECO:0000313" key="3">
    <source>
        <dbReference type="EMBL" id="GAA4127346.1"/>
    </source>
</evidence>
<dbReference type="PANTHER" id="PTHR40763">
    <property type="entry name" value="MEMBRANE PROTEIN-RELATED"/>
    <property type="match status" value="1"/>
</dbReference>
<proteinExistence type="predicted"/>
<feature type="domain" description="DUF1707" evidence="2">
    <location>
        <begin position="17"/>
        <end position="69"/>
    </location>
</feature>